<keyword evidence="1" id="KW-0175">Coiled coil</keyword>
<evidence type="ECO:0008006" key="5">
    <source>
        <dbReference type="Google" id="ProtNLM"/>
    </source>
</evidence>
<evidence type="ECO:0000313" key="4">
    <source>
        <dbReference type="Proteomes" id="UP000198860"/>
    </source>
</evidence>
<dbReference type="STRING" id="240303.SAMN05421677_12172"/>
<reference evidence="4" key="1">
    <citation type="submission" date="2016-10" db="EMBL/GenBank/DDBJ databases">
        <authorList>
            <person name="Varghese N."/>
            <person name="Submissions S."/>
        </authorList>
    </citation>
    <scope>NUCLEOTIDE SEQUENCE [LARGE SCALE GENOMIC DNA]</scope>
    <source>
        <strain evidence="4">CGMCC 1.3703</strain>
    </source>
</reference>
<accession>A0A1H0TIU7</accession>
<evidence type="ECO:0000256" key="1">
    <source>
        <dbReference type="SAM" id="Coils"/>
    </source>
</evidence>
<dbReference type="AlphaFoldDB" id="A0A1H0TIU7"/>
<feature type="coiled-coil region" evidence="1">
    <location>
        <begin position="32"/>
        <end position="67"/>
    </location>
</feature>
<dbReference type="RefSeq" id="WP_089654266.1">
    <property type="nucleotide sequence ID" value="NZ_FNIZ01000021.1"/>
</dbReference>
<protein>
    <recommendedName>
        <fullName evidence="5">DUF3813 domain-containing protein</fullName>
    </recommendedName>
</protein>
<proteinExistence type="predicted"/>
<feature type="region of interest" description="Disordered" evidence="2">
    <location>
        <begin position="1"/>
        <end position="31"/>
    </location>
</feature>
<dbReference type="EMBL" id="FNIZ01000021">
    <property type="protein sequence ID" value="SDP53909.1"/>
    <property type="molecule type" value="Genomic_DNA"/>
</dbReference>
<organism evidence="3 4">
    <name type="scientific">Halobacillus aidingensis</name>
    <dbReference type="NCBI Taxonomy" id="240303"/>
    <lineage>
        <taxon>Bacteria</taxon>
        <taxon>Bacillati</taxon>
        <taxon>Bacillota</taxon>
        <taxon>Bacilli</taxon>
        <taxon>Bacillales</taxon>
        <taxon>Bacillaceae</taxon>
        <taxon>Halobacillus</taxon>
    </lineage>
</organism>
<feature type="compositionally biased region" description="Basic and acidic residues" evidence="2">
    <location>
        <begin position="1"/>
        <end position="13"/>
    </location>
</feature>
<dbReference type="Proteomes" id="UP000198860">
    <property type="component" value="Unassembled WGS sequence"/>
</dbReference>
<sequence length="69" mass="8045">MEKNLFENARDAVNRFTQKRGGKHDATSQHDMEAAKQAIQSAYSQCSQEEKQQLQQFEQEVEAHHNNLR</sequence>
<evidence type="ECO:0000256" key="2">
    <source>
        <dbReference type="SAM" id="MobiDB-lite"/>
    </source>
</evidence>
<dbReference type="GeneID" id="78006397"/>
<dbReference type="Pfam" id="PF12758">
    <property type="entry name" value="DUF3813"/>
    <property type="match status" value="1"/>
</dbReference>
<gene>
    <name evidence="3" type="ORF">SAMN05421677_12172</name>
</gene>
<name>A0A1H0TIU7_HALAD</name>
<evidence type="ECO:0000313" key="3">
    <source>
        <dbReference type="EMBL" id="SDP53909.1"/>
    </source>
</evidence>
<keyword evidence="4" id="KW-1185">Reference proteome</keyword>
<dbReference type="InterPro" id="IPR024217">
    <property type="entry name" value="DUF3813"/>
</dbReference>
<dbReference type="OrthoDB" id="2973579at2"/>